<keyword evidence="9" id="KW-1185">Reference proteome</keyword>
<dbReference type="PANTHER" id="PTHR11709:SF394">
    <property type="entry name" value="FI03373P-RELATED"/>
    <property type="match status" value="1"/>
</dbReference>
<feature type="domain" description="Plastocyanin-like" evidence="6">
    <location>
        <begin position="158"/>
        <end position="269"/>
    </location>
</feature>
<evidence type="ECO:0000313" key="8">
    <source>
        <dbReference type="EMBL" id="KAH9295255.1"/>
    </source>
</evidence>
<feature type="non-terminal residue" evidence="8">
    <location>
        <position position="1"/>
    </location>
</feature>
<protein>
    <recommendedName>
        <fullName evidence="10">L-ascorbate oxidase</fullName>
    </recommendedName>
</protein>
<evidence type="ECO:0000259" key="6">
    <source>
        <dbReference type="Pfam" id="PF00394"/>
    </source>
</evidence>
<dbReference type="PANTHER" id="PTHR11709">
    <property type="entry name" value="MULTI-COPPER OXIDASE"/>
    <property type="match status" value="1"/>
</dbReference>
<accession>A0AA38FAP2</accession>
<feature type="chain" id="PRO_5041263452" description="L-ascorbate oxidase" evidence="5">
    <location>
        <begin position="24"/>
        <end position="318"/>
    </location>
</feature>
<evidence type="ECO:0000256" key="1">
    <source>
        <dbReference type="ARBA" id="ARBA00010609"/>
    </source>
</evidence>
<keyword evidence="4" id="KW-0186">Copper</keyword>
<dbReference type="InterPro" id="IPR001117">
    <property type="entry name" value="Cu-oxidase_2nd"/>
</dbReference>
<evidence type="ECO:0000256" key="5">
    <source>
        <dbReference type="SAM" id="SignalP"/>
    </source>
</evidence>
<dbReference type="EMBL" id="JAHRHJ020000011">
    <property type="protein sequence ID" value="KAH9295255.1"/>
    <property type="molecule type" value="Genomic_DNA"/>
</dbReference>
<feature type="domain" description="Plastocyanin-like" evidence="7">
    <location>
        <begin position="32"/>
        <end position="145"/>
    </location>
</feature>
<evidence type="ECO:0000256" key="3">
    <source>
        <dbReference type="ARBA" id="ARBA00023002"/>
    </source>
</evidence>
<comment type="caution">
    <text evidence="8">The sequence shown here is derived from an EMBL/GenBank/DDBJ whole genome shotgun (WGS) entry which is preliminary data.</text>
</comment>
<dbReference type="GO" id="GO:0005507">
    <property type="term" value="F:copper ion binding"/>
    <property type="evidence" value="ECO:0007669"/>
    <property type="project" value="InterPro"/>
</dbReference>
<dbReference type="SUPFAM" id="SSF49503">
    <property type="entry name" value="Cupredoxins"/>
    <property type="match status" value="2"/>
</dbReference>
<keyword evidence="5" id="KW-0732">Signal</keyword>
<reference evidence="8 9" key="1">
    <citation type="journal article" date="2021" name="Nat. Plants">
        <title>The Taxus genome provides insights into paclitaxel biosynthesis.</title>
        <authorList>
            <person name="Xiong X."/>
            <person name="Gou J."/>
            <person name="Liao Q."/>
            <person name="Li Y."/>
            <person name="Zhou Q."/>
            <person name="Bi G."/>
            <person name="Li C."/>
            <person name="Du R."/>
            <person name="Wang X."/>
            <person name="Sun T."/>
            <person name="Guo L."/>
            <person name="Liang H."/>
            <person name="Lu P."/>
            <person name="Wu Y."/>
            <person name="Zhang Z."/>
            <person name="Ro D.K."/>
            <person name="Shang Y."/>
            <person name="Huang S."/>
            <person name="Yan J."/>
        </authorList>
    </citation>
    <scope>NUCLEOTIDE SEQUENCE [LARGE SCALE GENOMIC DNA]</scope>
    <source>
        <strain evidence="8">Ta-2019</strain>
    </source>
</reference>
<feature type="signal peptide" evidence="5">
    <location>
        <begin position="1"/>
        <end position="23"/>
    </location>
</feature>
<dbReference type="Gene3D" id="2.60.40.420">
    <property type="entry name" value="Cupredoxins - blue copper proteins"/>
    <property type="match status" value="2"/>
</dbReference>
<dbReference type="Pfam" id="PF00394">
    <property type="entry name" value="Cu-oxidase"/>
    <property type="match status" value="1"/>
</dbReference>
<dbReference type="InterPro" id="IPR008972">
    <property type="entry name" value="Cupredoxin"/>
</dbReference>
<sequence length="318" mass="35223">MGGRSSVSYLVLVLALFSLGAEAKVHFHKWKVNYQTWAPDCVPVNIISINGEYPGPTIRALEGDTVVVQLENLMPTENVVIHWHGIRQKGSPWDDGTASMSQCAINAGETYYYKFVADRPGTYFYHGHYGLQRSAGFYGSLIVDASGKEPFTYHGELSIVLNDWWHKSTYEQAVGLSSNPFVWVGEPQSLLIEGRGKYNCSATSKSCNATNTQCSPYILPVQPGNTYRLRIASVTSLSALNFLIQGHKMRVVEADGHYVEPVEVDNLDVLLWRIVFRSDNSKPGSLSELLGGCKHSPPQRCHRAPCGTTTPTAEPWPK</sequence>
<keyword evidence="2" id="KW-0479">Metal-binding</keyword>
<dbReference type="AlphaFoldDB" id="A0AA38FAP2"/>
<evidence type="ECO:0000259" key="7">
    <source>
        <dbReference type="Pfam" id="PF07732"/>
    </source>
</evidence>
<dbReference type="InterPro" id="IPR045087">
    <property type="entry name" value="Cu-oxidase_fam"/>
</dbReference>
<comment type="similarity">
    <text evidence="1">Belongs to the multicopper oxidase family.</text>
</comment>
<evidence type="ECO:0000256" key="4">
    <source>
        <dbReference type="ARBA" id="ARBA00023008"/>
    </source>
</evidence>
<name>A0AA38FAP2_TAXCH</name>
<evidence type="ECO:0000256" key="2">
    <source>
        <dbReference type="ARBA" id="ARBA00022723"/>
    </source>
</evidence>
<dbReference type="GO" id="GO:0016491">
    <property type="term" value="F:oxidoreductase activity"/>
    <property type="evidence" value="ECO:0007669"/>
    <property type="project" value="UniProtKB-KW"/>
</dbReference>
<keyword evidence="3" id="KW-0560">Oxidoreductase</keyword>
<dbReference type="Proteomes" id="UP000824469">
    <property type="component" value="Unassembled WGS sequence"/>
</dbReference>
<gene>
    <name evidence="8" type="ORF">KI387_038843</name>
</gene>
<evidence type="ECO:0008006" key="10">
    <source>
        <dbReference type="Google" id="ProtNLM"/>
    </source>
</evidence>
<dbReference type="OMA" id="IYYAHIV"/>
<evidence type="ECO:0000313" key="9">
    <source>
        <dbReference type="Proteomes" id="UP000824469"/>
    </source>
</evidence>
<organism evidence="8 9">
    <name type="scientific">Taxus chinensis</name>
    <name type="common">Chinese yew</name>
    <name type="synonym">Taxus wallichiana var. chinensis</name>
    <dbReference type="NCBI Taxonomy" id="29808"/>
    <lineage>
        <taxon>Eukaryota</taxon>
        <taxon>Viridiplantae</taxon>
        <taxon>Streptophyta</taxon>
        <taxon>Embryophyta</taxon>
        <taxon>Tracheophyta</taxon>
        <taxon>Spermatophyta</taxon>
        <taxon>Pinopsida</taxon>
        <taxon>Pinidae</taxon>
        <taxon>Conifers II</taxon>
        <taxon>Cupressales</taxon>
        <taxon>Taxaceae</taxon>
        <taxon>Taxus</taxon>
    </lineage>
</organism>
<dbReference type="InterPro" id="IPR011707">
    <property type="entry name" value="Cu-oxidase-like_N"/>
</dbReference>
<proteinExistence type="inferred from homology"/>
<dbReference type="Pfam" id="PF07732">
    <property type="entry name" value="Cu-oxidase_3"/>
    <property type="match status" value="1"/>
</dbReference>